<protein>
    <submittedName>
        <fullName evidence="1">Uncharacterized protein</fullName>
    </submittedName>
</protein>
<comment type="caution">
    <text evidence="1">The sequence shown here is derived from an EMBL/GenBank/DDBJ whole genome shotgun (WGS) entry which is preliminary data.</text>
</comment>
<evidence type="ECO:0000313" key="1">
    <source>
        <dbReference type="EMBL" id="KAK2174084.1"/>
    </source>
</evidence>
<name>A0AAD9NNY9_RIDPI</name>
<proteinExistence type="predicted"/>
<evidence type="ECO:0000313" key="2">
    <source>
        <dbReference type="Proteomes" id="UP001209878"/>
    </source>
</evidence>
<gene>
    <name evidence="1" type="ORF">NP493_830g01025</name>
</gene>
<dbReference type="Proteomes" id="UP001209878">
    <property type="component" value="Unassembled WGS sequence"/>
</dbReference>
<dbReference type="AlphaFoldDB" id="A0AAD9NNY9"/>
<organism evidence="1 2">
    <name type="scientific">Ridgeia piscesae</name>
    <name type="common">Tubeworm</name>
    <dbReference type="NCBI Taxonomy" id="27915"/>
    <lineage>
        <taxon>Eukaryota</taxon>
        <taxon>Metazoa</taxon>
        <taxon>Spiralia</taxon>
        <taxon>Lophotrochozoa</taxon>
        <taxon>Annelida</taxon>
        <taxon>Polychaeta</taxon>
        <taxon>Sedentaria</taxon>
        <taxon>Canalipalpata</taxon>
        <taxon>Sabellida</taxon>
        <taxon>Siboglinidae</taxon>
        <taxon>Ridgeia</taxon>
    </lineage>
</organism>
<dbReference type="EMBL" id="JAODUO010000829">
    <property type="protein sequence ID" value="KAK2174084.1"/>
    <property type="molecule type" value="Genomic_DNA"/>
</dbReference>
<keyword evidence="2" id="KW-1185">Reference proteome</keyword>
<reference evidence="1" key="1">
    <citation type="journal article" date="2023" name="Mol. Biol. Evol.">
        <title>Third-Generation Sequencing Reveals the Adaptive Role of the Epigenome in Three Deep-Sea Polychaetes.</title>
        <authorList>
            <person name="Perez M."/>
            <person name="Aroh O."/>
            <person name="Sun Y."/>
            <person name="Lan Y."/>
            <person name="Juniper S.K."/>
            <person name="Young C.R."/>
            <person name="Angers B."/>
            <person name="Qian P.Y."/>
        </authorList>
    </citation>
    <scope>NUCLEOTIDE SEQUENCE</scope>
    <source>
        <strain evidence="1">R07B-5</strain>
    </source>
</reference>
<sequence>MEKFSHGVTRDCEFYALLHWKSLKVPRWKSYKYWHTIVELDWFRSSVRELESRTCVHQQAMWAEGGYGLQETVKTFVDVP</sequence>
<accession>A0AAD9NNY9</accession>